<reference evidence="18 19" key="1">
    <citation type="journal article" date="2019" name="Int. J. Syst. Evol. Microbiol.">
        <title>The Global Catalogue of Microorganisms (GCM) 10K type strain sequencing project: providing services to taxonomists for standard genome sequencing and annotation.</title>
        <authorList>
            <consortium name="The Broad Institute Genomics Platform"/>
            <consortium name="The Broad Institute Genome Sequencing Center for Infectious Disease"/>
            <person name="Wu L."/>
            <person name="Ma J."/>
        </authorList>
    </citation>
    <scope>NUCLEOTIDE SEQUENCE [LARGE SCALE GENOMIC DNA]</scope>
    <source>
        <strain evidence="18 19">JCM 12149</strain>
    </source>
</reference>
<keyword evidence="10 15" id="KW-0460">Magnesium</keyword>
<evidence type="ECO:0000256" key="14">
    <source>
        <dbReference type="ARBA" id="ARBA00047683"/>
    </source>
</evidence>
<dbReference type="PANTHER" id="PTHR11236:SF48">
    <property type="entry name" value="ISOCHORISMATE SYNTHASE MENF"/>
    <property type="match status" value="1"/>
</dbReference>
<accession>A0ABN0Z389</accession>
<comment type="similarity">
    <text evidence="3 15">Belongs to the anthranilate synthase component I family.</text>
</comment>
<dbReference type="PRINTS" id="PR00095">
    <property type="entry name" value="ANTSNTHASEI"/>
</dbReference>
<keyword evidence="8 15" id="KW-0479">Metal-binding</keyword>
<organism evidence="18 19">
    <name type="scientific">Lentibacillus halophilus</name>
    <dbReference type="NCBI Taxonomy" id="295065"/>
    <lineage>
        <taxon>Bacteria</taxon>
        <taxon>Bacillati</taxon>
        <taxon>Bacillota</taxon>
        <taxon>Bacilli</taxon>
        <taxon>Bacillales</taxon>
        <taxon>Bacillaceae</taxon>
        <taxon>Lentibacillus</taxon>
    </lineage>
</organism>
<evidence type="ECO:0000256" key="11">
    <source>
        <dbReference type="ARBA" id="ARBA00023141"/>
    </source>
</evidence>
<dbReference type="InterPro" id="IPR019999">
    <property type="entry name" value="Anth_synth_I-like"/>
</dbReference>
<dbReference type="InterPro" id="IPR005256">
    <property type="entry name" value="Anth_synth_I_PabB"/>
</dbReference>
<evidence type="ECO:0000256" key="13">
    <source>
        <dbReference type="ARBA" id="ARBA00025634"/>
    </source>
</evidence>
<dbReference type="SUPFAM" id="SSF56322">
    <property type="entry name" value="ADC synthase"/>
    <property type="match status" value="1"/>
</dbReference>
<comment type="caution">
    <text evidence="18">The sequence shown here is derived from an EMBL/GenBank/DDBJ whole genome shotgun (WGS) entry which is preliminary data.</text>
</comment>
<dbReference type="InterPro" id="IPR006805">
    <property type="entry name" value="Anth_synth_I_N"/>
</dbReference>
<proteinExistence type="inferred from homology"/>
<comment type="function">
    <text evidence="13 15">Part of a heterotetrameric complex that catalyzes the two-step biosynthesis of anthranilate, an intermediate in the biosynthesis of L-tryptophan. In the first step, the glutamine-binding beta subunit (TrpG) of anthranilate synthase (AS) provides the glutamine amidotransferase activity which generates ammonia as a substrate that, along with chorismate, is used in the second step, catalyzed by the large alpha subunit of AS (TrpE) to produce anthranilate. In the absence of TrpG, TrpE can synthesize anthranilate directly from chorismate and high concentrations of ammonia.</text>
</comment>
<evidence type="ECO:0000256" key="4">
    <source>
        <dbReference type="ARBA" id="ARBA00011575"/>
    </source>
</evidence>
<dbReference type="InterPro" id="IPR015890">
    <property type="entry name" value="Chorismate_C"/>
</dbReference>
<name>A0ABN0Z389_9BACI</name>
<keyword evidence="19" id="KW-1185">Reference proteome</keyword>
<dbReference type="NCBIfam" id="TIGR00564">
    <property type="entry name" value="trpE_most"/>
    <property type="match status" value="1"/>
</dbReference>
<sequence length="466" mass="52509">MVTNSKPLPYKYIKRNADTLTPIGIFQNLQGTKRFLLESSFQHEEKGKYSFIGADPYIEITGGHDETTIRYQQTTEKRYETVLSVLQNEIPSLDVDIPLPFFGGAVGYTGYDAIRSYEDIGGELPNDTDMPDCHFMLYKNIIVFDHKDESVFVIATNLDEQPEHVLDKRLDALSKALMPAPSDHPSADDPITFQPDMDKNHFMRNVEIAKEHIQQGDIYQVVLSQRMKAAMHGDPFTFYRKLRKVNPSPYMFYIDFDDYVLLGASPESLLKTSGEDIIANPIAGTRPRGETKAEDEALSRDLLADEKELSEHRMLVDLSRNDLGRVCEVDSITVPAYMHIEKYKHVSHIVSEVHGKLAARFSSIDALIACLPAGTVSGAPKIRAMQIINELEDVRRGAYAGGVGYINFNGDMNMALTIRSLIVKDNYAYLQTGAGIVYDSDPETEYNETLHKARSLMEVTNFDFTH</sequence>
<protein>
    <recommendedName>
        <fullName evidence="6 15">Anthranilate synthase component 1</fullName>
        <ecNumber evidence="5 15">4.1.3.27</ecNumber>
    </recommendedName>
</protein>
<evidence type="ECO:0000256" key="12">
    <source>
        <dbReference type="ARBA" id="ARBA00023239"/>
    </source>
</evidence>
<evidence type="ECO:0000256" key="8">
    <source>
        <dbReference type="ARBA" id="ARBA00022723"/>
    </source>
</evidence>
<evidence type="ECO:0000256" key="6">
    <source>
        <dbReference type="ARBA" id="ARBA00020653"/>
    </source>
</evidence>
<keyword evidence="9 15" id="KW-0822">Tryptophan biosynthesis</keyword>
<evidence type="ECO:0000313" key="18">
    <source>
        <dbReference type="EMBL" id="GAA0431136.1"/>
    </source>
</evidence>
<feature type="domain" description="Chorismate-utilising enzyme C-terminal" evidence="16">
    <location>
        <begin position="199"/>
        <end position="452"/>
    </location>
</feature>
<feature type="domain" description="Anthranilate synthase component I N-terminal" evidence="17">
    <location>
        <begin position="18"/>
        <end position="153"/>
    </location>
</feature>
<dbReference type="Pfam" id="PF04715">
    <property type="entry name" value="Anth_synt_I_N"/>
    <property type="match status" value="1"/>
</dbReference>
<keyword evidence="11 15" id="KW-0057">Aromatic amino acid biosynthesis</keyword>
<dbReference type="PANTHER" id="PTHR11236">
    <property type="entry name" value="AMINOBENZOATE/ANTHRANILATE SYNTHASE"/>
    <property type="match status" value="1"/>
</dbReference>
<evidence type="ECO:0000256" key="1">
    <source>
        <dbReference type="ARBA" id="ARBA00001946"/>
    </source>
</evidence>
<evidence type="ECO:0000259" key="17">
    <source>
        <dbReference type="Pfam" id="PF04715"/>
    </source>
</evidence>
<dbReference type="Proteomes" id="UP001501459">
    <property type="component" value="Unassembled WGS sequence"/>
</dbReference>
<evidence type="ECO:0000256" key="3">
    <source>
        <dbReference type="ARBA" id="ARBA00009562"/>
    </source>
</evidence>
<evidence type="ECO:0000256" key="15">
    <source>
        <dbReference type="RuleBase" id="RU364045"/>
    </source>
</evidence>
<evidence type="ECO:0000256" key="2">
    <source>
        <dbReference type="ARBA" id="ARBA00004873"/>
    </source>
</evidence>
<evidence type="ECO:0000256" key="7">
    <source>
        <dbReference type="ARBA" id="ARBA00022605"/>
    </source>
</evidence>
<gene>
    <name evidence="15 18" type="primary">trpE</name>
    <name evidence="18" type="ORF">GCM10008983_04550</name>
</gene>
<dbReference type="RefSeq" id="WP_343750905.1">
    <property type="nucleotide sequence ID" value="NZ_BAAADM010000008.1"/>
</dbReference>
<evidence type="ECO:0000256" key="9">
    <source>
        <dbReference type="ARBA" id="ARBA00022822"/>
    </source>
</evidence>
<comment type="subunit">
    <text evidence="4 15">Heterotetramer consisting of two non-identical subunits: a beta subunit (TrpG) and a large alpha subunit (TrpE).</text>
</comment>
<dbReference type="Pfam" id="PF00425">
    <property type="entry name" value="Chorismate_bind"/>
    <property type="match status" value="1"/>
</dbReference>
<keyword evidence="7 15" id="KW-0028">Amino-acid biosynthesis</keyword>
<comment type="cofactor">
    <cofactor evidence="1 15">
        <name>Mg(2+)</name>
        <dbReference type="ChEBI" id="CHEBI:18420"/>
    </cofactor>
</comment>
<evidence type="ECO:0000259" key="16">
    <source>
        <dbReference type="Pfam" id="PF00425"/>
    </source>
</evidence>
<dbReference type="Gene3D" id="3.60.120.10">
    <property type="entry name" value="Anthranilate synthase"/>
    <property type="match status" value="1"/>
</dbReference>
<dbReference type="EC" id="4.1.3.27" evidence="5 15"/>
<dbReference type="EMBL" id="BAAADM010000008">
    <property type="protein sequence ID" value="GAA0431136.1"/>
    <property type="molecule type" value="Genomic_DNA"/>
</dbReference>
<comment type="pathway">
    <text evidence="2 15">Amino-acid biosynthesis; L-tryptophan biosynthesis; L-tryptophan from chorismate: step 1/5.</text>
</comment>
<evidence type="ECO:0000256" key="5">
    <source>
        <dbReference type="ARBA" id="ARBA00012266"/>
    </source>
</evidence>
<keyword evidence="12 15" id="KW-0456">Lyase</keyword>
<dbReference type="InterPro" id="IPR005801">
    <property type="entry name" value="ADC_synthase"/>
</dbReference>
<evidence type="ECO:0000256" key="10">
    <source>
        <dbReference type="ARBA" id="ARBA00022842"/>
    </source>
</evidence>
<comment type="catalytic activity">
    <reaction evidence="14 15">
        <text>chorismate + L-glutamine = anthranilate + pyruvate + L-glutamate + H(+)</text>
        <dbReference type="Rhea" id="RHEA:21732"/>
        <dbReference type="ChEBI" id="CHEBI:15361"/>
        <dbReference type="ChEBI" id="CHEBI:15378"/>
        <dbReference type="ChEBI" id="CHEBI:16567"/>
        <dbReference type="ChEBI" id="CHEBI:29748"/>
        <dbReference type="ChEBI" id="CHEBI:29985"/>
        <dbReference type="ChEBI" id="CHEBI:58359"/>
        <dbReference type="EC" id="4.1.3.27"/>
    </reaction>
</comment>
<evidence type="ECO:0000313" key="19">
    <source>
        <dbReference type="Proteomes" id="UP001501459"/>
    </source>
</evidence>